<evidence type="ECO:0000313" key="6">
    <source>
        <dbReference type="Proteomes" id="UP000306628"/>
    </source>
</evidence>
<dbReference type="OrthoDB" id="474235at2"/>
<organism evidence="5 6">
    <name type="scientific">Nonomuraea zeae</name>
    <dbReference type="NCBI Taxonomy" id="1642303"/>
    <lineage>
        <taxon>Bacteria</taxon>
        <taxon>Bacillati</taxon>
        <taxon>Actinomycetota</taxon>
        <taxon>Actinomycetes</taxon>
        <taxon>Streptosporangiales</taxon>
        <taxon>Streptosporangiaceae</taxon>
        <taxon>Nonomuraea</taxon>
    </lineage>
</organism>
<evidence type="ECO:0000313" key="5">
    <source>
        <dbReference type="EMBL" id="TMR26306.1"/>
    </source>
</evidence>
<dbReference type="GO" id="GO:0008168">
    <property type="term" value="F:methyltransferase activity"/>
    <property type="evidence" value="ECO:0007669"/>
    <property type="project" value="UniProtKB-KW"/>
</dbReference>
<dbReference type="PANTHER" id="PTHR43464">
    <property type="entry name" value="METHYLTRANSFERASE"/>
    <property type="match status" value="1"/>
</dbReference>
<dbReference type="Pfam" id="PF13649">
    <property type="entry name" value="Methyltransf_25"/>
    <property type="match status" value="1"/>
</dbReference>
<reference evidence="5 6" key="1">
    <citation type="submission" date="2019-05" db="EMBL/GenBank/DDBJ databases">
        <title>Draft genome sequence of Nonomuraea zeae DSM 100528.</title>
        <authorList>
            <person name="Saricaoglu S."/>
            <person name="Isik K."/>
        </authorList>
    </citation>
    <scope>NUCLEOTIDE SEQUENCE [LARGE SCALE GENOMIC DNA]</scope>
    <source>
        <strain evidence="5 6">DSM 100528</strain>
    </source>
</reference>
<keyword evidence="6" id="KW-1185">Reference proteome</keyword>
<protein>
    <submittedName>
        <fullName evidence="5">Class I SAM-dependent methyltransferase</fullName>
    </submittedName>
</protein>
<evidence type="ECO:0000256" key="1">
    <source>
        <dbReference type="ARBA" id="ARBA00022603"/>
    </source>
</evidence>
<dbReference type="Gene3D" id="3.40.50.150">
    <property type="entry name" value="Vaccinia Virus protein VP39"/>
    <property type="match status" value="1"/>
</dbReference>
<evidence type="ECO:0000256" key="3">
    <source>
        <dbReference type="ARBA" id="ARBA00022691"/>
    </source>
</evidence>
<dbReference type="GO" id="GO:0032259">
    <property type="term" value="P:methylation"/>
    <property type="evidence" value="ECO:0007669"/>
    <property type="project" value="UniProtKB-KW"/>
</dbReference>
<keyword evidence="1 5" id="KW-0489">Methyltransferase</keyword>
<accession>A0A5S4G017</accession>
<evidence type="ECO:0000256" key="2">
    <source>
        <dbReference type="ARBA" id="ARBA00022679"/>
    </source>
</evidence>
<dbReference type="Proteomes" id="UP000306628">
    <property type="component" value="Unassembled WGS sequence"/>
</dbReference>
<dbReference type="PANTHER" id="PTHR43464:SF19">
    <property type="entry name" value="UBIQUINONE BIOSYNTHESIS O-METHYLTRANSFERASE, MITOCHONDRIAL"/>
    <property type="match status" value="1"/>
</dbReference>
<dbReference type="AlphaFoldDB" id="A0A5S4G017"/>
<proteinExistence type="predicted"/>
<comment type="caution">
    <text evidence="5">The sequence shown here is derived from an EMBL/GenBank/DDBJ whole genome shotgun (WGS) entry which is preliminary data.</text>
</comment>
<name>A0A5S4G017_9ACTN</name>
<evidence type="ECO:0000259" key="4">
    <source>
        <dbReference type="Pfam" id="PF13649"/>
    </source>
</evidence>
<dbReference type="InterPro" id="IPR029063">
    <property type="entry name" value="SAM-dependent_MTases_sf"/>
</dbReference>
<keyword evidence="3" id="KW-0949">S-adenosyl-L-methionine</keyword>
<dbReference type="SUPFAM" id="SSF53335">
    <property type="entry name" value="S-adenosyl-L-methionine-dependent methyltransferases"/>
    <property type="match status" value="1"/>
</dbReference>
<gene>
    <name evidence="5" type="ORF">ETD85_42900</name>
</gene>
<sequence>MDRQRIGAIAHLDHPIAAPVAPANLDRLLLRAALPEGARVLDLGCGAGEWSLRALELVPSAVADGVDHSEHAVASAERAAAARGLSGRLSLHLMPAADFTGPELYDLVLCVGATHAFGGLKETMEAVARFVKPGGLALIGEGFWARPPGAELAEAIGTYPDLAGTVAQAESHGWRTVYAHTSDLAEWDEYEWSWTGTLARWAAANPGPEGDQALAVMREHRDLWLNGYRDKLGFVTLLLQRV</sequence>
<feature type="domain" description="Methyltransferase" evidence="4">
    <location>
        <begin position="40"/>
        <end position="135"/>
    </location>
</feature>
<dbReference type="EMBL" id="VCKX01000202">
    <property type="protein sequence ID" value="TMR26306.1"/>
    <property type="molecule type" value="Genomic_DNA"/>
</dbReference>
<keyword evidence="2 5" id="KW-0808">Transferase</keyword>
<dbReference type="InterPro" id="IPR041698">
    <property type="entry name" value="Methyltransf_25"/>
</dbReference>
<dbReference type="CDD" id="cd02440">
    <property type="entry name" value="AdoMet_MTases"/>
    <property type="match status" value="1"/>
</dbReference>
<dbReference type="RefSeq" id="WP_138695587.1">
    <property type="nucleotide sequence ID" value="NZ_JBHSAZ010000026.1"/>
</dbReference>